<gene>
    <name evidence="1" type="primary">RAD7_2</name>
    <name evidence="1" type="ORF">EV182_008105</name>
</gene>
<sequence>GKKITTETLISALDAVGSGLTELTLAECPTLDDTILTDGILACCPRLTKLRLEGCPRISAEACATFLSLWREKRSEFNTNLRKDAASAQSSLFESAADSSSSLLSGPPPTLPYWPDGLQLLSFKRCTAFSDDVLIQLVLHSGPTLTSLDLHSVSDNLTERGLLALAGIHLSVPISDDTLIEELLDQGQEVGEDDQHIIDAYRKKREAEEQRRAESVFLPGCPKLEYLNLSFVRAITDDILYKIIK</sequence>
<dbReference type="EMBL" id="JAMZIH010009169">
    <property type="protein sequence ID" value="KAJ1670603.1"/>
    <property type="molecule type" value="Genomic_DNA"/>
</dbReference>
<keyword evidence="1" id="KW-0238">DNA-binding</keyword>
<name>A0ACC1HCC6_9FUNG</name>
<organism evidence="1 2">
    <name type="scientific">Spiromyces aspiralis</name>
    <dbReference type="NCBI Taxonomy" id="68401"/>
    <lineage>
        <taxon>Eukaryota</taxon>
        <taxon>Fungi</taxon>
        <taxon>Fungi incertae sedis</taxon>
        <taxon>Zoopagomycota</taxon>
        <taxon>Kickxellomycotina</taxon>
        <taxon>Kickxellomycetes</taxon>
        <taxon>Kickxellales</taxon>
        <taxon>Kickxellaceae</taxon>
        <taxon>Spiromyces</taxon>
    </lineage>
</organism>
<dbReference type="Proteomes" id="UP001145114">
    <property type="component" value="Unassembled WGS sequence"/>
</dbReference>
<keyword evidence="2" id="KW-1185">Reference proteome</keyword>
<protein>
    <submittedName>
        <fullName evidence="1">UV-damaged DNA-binding protein rad7</fullName>
    </submittedName>
</protein>
<comment type="caution">
    <text evidence="1">The sequence shown here is derived from an EMBL/GenBank/DDBJ whole genome shotgun (WGS) entry which is preliminary data.</text>
</comment>
<evidence type="ECO:0000313" key="1">
    <source>
        <dbReference type="EMBL" id="KAJ1670603.1"/>
    </source>
</evidence>
<proteinExistence type="predicted"/>
<feature type="non-terminal residue" evidence="1">
    <location>
        <position position="245"/>
    </location>
</feature>
<feature type="non-terminal residue" evidence="1">
    <location>
        <position position="1"/>
    </location>
</feature>
<reference evidence="1" key="1">
    <citation type="submission" date="2022-06" db="EMBL/GenBank/DDBJ databases">
        <title>Phylogenomic reconstructions and comparative analyses of Kickxellomycotina fungi.</title>
        <authorList>
            <person name="Reynolds N.K."/>
            <person name="Stajich J.E."/>
            <person name="Barry K."/>
            <person name="Grigoriev I.V."/>
            <person name="Crous P."/>
            <person name="Smith M.E."/>
        </authorList>
    </citation>
    <scope>NUCLEOTIDE SEQUENCE</scope>
    <source>
        <strain evidence="1">RSA 2271</strain>
    </source>
</reference>
<accession>A0ACC1HCC6</accession>
<evidence type="ECO:0000313" key="2">
    <source>
        <dbReference type="Proteomes" id="UP001145114"/>
    </source>
</evidence>